<gene>
    <name evidence="2" type="ORF">OESDEN_23435</name>
</gene>
<dbReference type="EMBL" id="KN611252">
    <property type="protein sequence ID" value="KHJ76946.1"/>
    <property type="molecule type" value="Genomic_DNA"/>
</dbReference>
<evidence type="ECO:0000313" key="2">
    <source>
        <dbReference type="EMBL" id="KHJ76946.1"/>
    </source>
</evidence>
<evidence type="ECO:0000256" key="1">
    <source>
        <dbReference type="SAM" id="MobiDB-lite"/>
    </source>
</evidence>
<dbReference type="AlphaFoldDB" id="A0A0B1RZ63"/>
<organism evidence="2 3">
    <name type="scientific">Oesophagostomum dentatum</name>
    <name type="common">Nodular worm</name>
    <dbReference type="NCBI Taxonomy" id="61180"/>
    <lineage>
        <taxon>Eukaryota</taxon>
        <taxon>Metazoa</taxon>
        <taxon>Ecdysozoa</taxon>
        <taxon>Nematoda</taxon>
        <taxon>Chromadorea</taxon>
        <taxon>Rhabditida</taxon>
        <taxon>Rhabditina</taxon>
        <taxon>Rhabditomorpha</taxon>
        <taxon>Strongyloidea</taxon>
        <taxon>Strongylidae</taxon>
        <taxon>Oesophagostomum</taxon>
    </lineage>
</organism>
<sequence>MIEFYLEAITCTSSTIQTRAEHEKTLRMRRPKKKSPKELELASLAREERAKANSAPPFYKINSISYYEVF</sequence>
<feature type="region of interest" description="Disordered" evidence="1">
    <location>
        <begin position="20"/>
        <end position="39"/>
    </location>
</feature>
<dbReference type="Proteomes" id="UP000053660">
    <property type="component" value="Unassembled WGS sequence"/>
</dbReference>
<accession>A0A0B1RZ63</accession>
<reference evidence="2 3" key="1">
    <citation type="submission" date="2014-03" db="EMBL/GenBank/DDBJ databases">
        <title>Draft genome of the hookworm Oesophagostomum dentatum.</title>
        <authorList>
            <person name="Mitreva M."/>
        </authorList>
    </citation>
    <scope>NUCLEOTIDE SEQUENCE [LARGE SCALE GENOMIC DNA]</scope>
    <source>
        <strain evidence="2 3">OD-Hann</strain>
    </source>
</reference>
<name>A0A0B1RZ63_OESDE</name>
<keyword evidence="3" id="KW-1185">Reference proteome</keyword>
<protein>
    <submittedName>
        <fullName evidence="2">Uncharacterized protein</fullName>
    </submittedName>
</protein>
<evidence type="ECO:0000313" key="3">
    <source>
        <dbReference type="Proteomes" id="UP000053660"/>
    </source>
</evidence>
<proteinExistence type="predicted"/>